<reference evidence="6 7" key="1">
    <citation type="submission" date="2018-06" db="EMBL/GenBank/DDBJ databases">
        <authorList>
            <consortium name="Pathogen Informatics"/>
            <person name="Doyle S."/>
        </authorList>
    </citation>
    <scope>NUCLEOTIDE SEQUENCE [LARGE SCALE GENOMIC DNA]</scope>
    <source>
        <strain evidence="6 7">NCTC13063</strain>
    </source>
</reference>
<dbReference type="InterPro" id="IPR013249">
    <property type="entry name" value="RNA_pol_sigma70_r4_t2"/>
</dbReference>
<sequence length="190" mass="22524">MTETNEALLIQQLKKDSQQAFRRLYDKYAARLYAFGMQYTHSRESTEELVEDTFIWLWTNRRSIRQTETLKSLLFIRMRHYLVNAYRATVNAPAFESYTDYLGHLSESSFDRVEYDDFRRMFFAAFSRLPETQRRVVRLSRLEGKTNKEIALQLNLKEQTVKNQLSLGVKALRLSLGTLYVSLGFLYFVN</sequence>
<dbReference type="Pfam" id="PF04542">
    <property type="entry name" value="Sigma70_r2"/>
    <property type="match status" value="1"/>
</dbReference>
<evidence type="ECO:0000259" key="5">
    <source>
        <dbReference type="SMART" id="SM00421"/>
    </source>
</evidence>
<dbReference type="GO" id="GO:0016987">
    <property type="term" value="F:sigma factor activity"/>
    <property type="evidence" value="ECO:0007669"/>
    <property type="project" value="UniProtKB-KW"/>
</dbReference>
<evidence type="ECO:0000256" key="4">
    <source>
        <dbReference type="ARBA" id="ARBA00023163"/>
    </source>
</evidence>
<dbReference type="PANTHER" id="PTHR43133:SF46">
    <property type="entry name" value="RNA POLYMERASE SIGMA-70 FACTOR ECF SUBFAMILY"/>
    <property type="match status" value="1"/>
</dbReference>
<dbReference type="SUPFAM" id="SSF88659">
    <property type="entry name" value="Sigma3 and sigma4 domains of RNA polymerase sigma factors"/>
    <property type="match status" value="1"/>
</dbReference>
<dbReference type="SMART" id="SM00421">
    <property type="entry name" value="HTH_LUXR"/>
    <property type="match status" value="1"/>
</dbReference>
<gene>
    <name evidence="6" type="ORF">NCTC13063_01803</name>
</gene>
<evidence type="ECO:0000256" key="3">
    <source>
        <dbReference type="ARBA" id="ARBA00023082"/>
    </source>
</evidence>
<dbReference type="Gene3D" id="1.10.1740.10">
    <property type="match status" value="1"/>
</dbReference>
<dbReference type="InterPro" id="IPR039425">
    <property type="entry name" value="RNA_pol_sigma-70-like"/>
</dbReference>
<dbReference type="InterPro" id="IPR014284">
    <property type="entry name" value="RNA_pol_sigma-70_dom"/>
</dbReference>
<dbReference type="AlphaFoldDB" id="A0AAQ1ZJS2"/>
<dbReference type="EMBL" id="UGTJ01000001">
    <property type="protein sequence ID" value="SUB80517.1"/>
    <property type="molecule type" value="Genomic_DNA"/>
</dbReference>
<dbReference type="NCBIfam" id="TIGR02937">
    <property type="entry name" value="sigma70-ECF"/>
    <property type="match status" value="1"/>
</dbReference>
<organism evidence="6 7">
    <name type="scientific">Segatella buccae</name>
    <dbReference type="NCBI Taxonomy" id="28126"/>
    <lineage>
        <taxon>Bacteria</taxon>
        <taxon>Pseudomonadati</taxon>
        <taxon>Bacteroidota</taxon>
        <taxon>Bacteroidia</taxon>
        <taxon>Bacteroidales</taxon>
        <taxon>Prevotellaceae</taxon>
        <taxon>Segatella</taxon>
    </lineage>
</organism>
<proteinExistence type="inferred from homology"/>
<dbReference type="GO" id="GO:0003677">
    <property type="term" value="F:DNA binding"/>
    <property type="evidence" value="ECO:0007669"/>
    <property type="project" value="InterPro"/>
</dbReference>
<protein>
    <submittedName>
        <fullName evidence="6">RNA polymerase sigma factor</fullName>
    </submittedName>
</protein>
<evidence type="ECO:0000313" key="7">
    <source>
        <dbReference type="Proteomes" id="UP000255283"/>
    </source>
</evidence>
<dbReference type="Pfam" id="PF08281">
    <property type="entry name" value="Sigma70_r4_2"/>
    <property type="match status" value="1"/>
</dbReference>
<dbReference type="InterPro" id="IPR007627">
    <property type="entry name" value="RNA_pol_sigma70_r2"/>
</dbReference>
<dbReference type="Proteomes" id="UP000255283">
    <property type="component" value="Unassembled WGS sequence"/>
</dbReference>
<dbReference type="Gene3D" id="1.10.10.10">
    <property type="entry name" value="Winged helix-like DNA-binding domain superfamily/Winged helix DNA-binding domain"/>
    <property type="match status" value="1"/>
</dbReference>
<dbReference type="GO" id="GO:0006352">
    <property type="term" value="P:DNA-templated transcription initiation"/>
    <property type="evidence" value="ECO:0007669"/>
    <property type="project" value="InterPro"/>
</dbReference>
<keyword evidence="2" id="KW-0805">Transcription regulation</keyword>
<evidence type="ECO:0000256" key="1">
    <source>
        <dbReference type="ARBA" id="ARBA00010641"/>
    </source>
</evidence>
<name>A0AAQ1ZJS2_9BACT</name>
<comment type="similarity">
    <text evidence="1">Belongs to the sigma-70 factor family. ECF subfamily.</text>
</comment>
<dbReference type="InterPro" id="IPR000792">
    <property type="entry name" value="Tscrpt_reg_LuxR_C"/>
</dbReference>
<evidence type="ECO:0000313" key="6">
    <source>
        <dbReference type="EMBL" id="SUB80517.1"/>
    </source>
</evidence>
<feature type="domain" description="HTH luxR-type" evidence="5">
    <location>
        <begin position="126"/>
        <end position="184"/>
    </location>
</feature>
<dbReference type="SUPFAM" id="SSF88946">
    <property type="entry name" value="Sigma2 domain of RNA polymerase sigma factors"/>
    <property type="match status" value="1"/>
</dbReference>
<keyword evidence="3" id="KW-0731">Sigma factor</keyword>
<dbReference type="InterPro" id="IPR036388">
    <property type="entry name" value="WH-like_DNA-bd_sf"/>
</dbReference>
<dbReference type="RefSeq" id="WP_115153913.1">
    <property type="nucleotide sequence ID" value="NZ_DBFWLE010000015.1"/>
</dbReference>
<dbReference type="PANTHER" id="PTHR43133">
    <property type="entry name" value="RNA POLYMERASE ECF-TYPE SIGMA FACTO"/>
    <property type="match status" value="1"/>
</dbReference>
<accession>A0AAQ1ZJS2</accession>
<comment type="caution">
    <text evidence="6">The sequence shown here is derived from an EMBL/GenBank/DDBJ whole genome shotgun (WGS) entry which is preliminary data.</text>
</comment>
<keyword evidence="4" id="KW-0804">Transcription</keyword>
<dbReference type="InterPro" id="IPR013325">
    <property type="entry name" value="RNA_pol_sigma_r2"/>
</dbReference>
<evidence type="ECO:0000256" key="2">
    <source>
        <dbReference type="ARBA" id="ARBA00023015"/>
    </source>
</evidence>
<dbReference type="InterPro" id="IPR013324">
    <property type="entry name" value="RNA_pol_sigma_r3/r4-like"/>
</dbReference>